<reference evidence="4" key="2">
    <citation type="submission" date="2011-01" db="EMBL/GenBank/DDBJ databases">
        <authorList>
            <person name="Zhao B.P."/>
            <person name="Ren Z.A."/>
            <person name="Li C.D."/>
        </authorList>
    </citation>
    <scope>NUCLEOTIDE SEQUENCE</scope>
    <source>
        <strain evidence="4">BPK282A1</strain>
    </source>
</reference>
<dbReference type="Proteomes" id="UP000318447">
    <property type="component" value="Unassembled WGS sequence"/>
</dbReference>
<dbReference type="OrthoDB" id="263809at2759"/>
<dbReference type="AlphaFoldDB" id="A0A3S5H7C0"/>
<protein>
    <submittedName>
        <fullName evidence="3">Uncharacterized protein</fullName>
    </submittedName>
</protein>
<keyword evidence="1" id="KW-0472">Membrane</keyword>
<dbReference type="VEuPathDB" id="TriTrypDB:LdCL_230016900"/>
<dbReference type="EMBL" id="RHLC01000022">
    <property type="protein sequence ID" value="TPP50256.1"/>
    <property type="molecule type" value="Genomic_DNA"/>
</dbReference>
<accession>A0A3S5H7C0</accession>
<evidence type="ECO:0000313" key="3">
    <source>
        <dbReference type="EMBL" id="AYU78981.1"/>
    </source>
</evidence>
<reference evidence="6" key="3">
    <citation type="submission" date="2011-02" db="EMBL/GenBank/DDBJ databases">
        <title>Whole genome sequencing of Leishmania donovani clinical lines reveals dynamic variation related to drug resistance.</title>
        <authorList>
            <person name="Downing T."/>
            <person name="Imamura H."/>
            <person name="Sanders M."/>
            <person name="Decuypere S."/>
            <person name="Hertz-Fowler C."/>
            <person name="Clark T.G."/>
            <person name="Rijal S."/>
            <person name="Sundar S."/>
            <person name="Quail M.A."/>
            <person name="De Doncker S."/>
            <person name="Maes I."/>
            <person name="Vanaerschot M."/>
            <person name="Stark O."/>
            <person name="Schonian G."/>
            <person name="Dujardin J.C."/>
            <person name="Berriman M."/>
        </authorList>
    </citation>
    <scope>NUCLEOTIDE SEQUENCE [LARGE SCALE GENOMIC DNA]</scope>
    <source>
        <strain evidence="6">BPK282A1</strain>
    </source>
</reference>
<evidence type="ECO:0000313" key="7">
    <source>
        <dbReference type="Proteomes" id="UP000274082"/>
    </source>
</evidence>
<evidence type="ECO:0000313" key="5">
    <source>
        <dbReference type="EMBL" id="TPP50256.1"/>
    </source>
</evidence>
<dbReference type="GeneID" id="13390200"/>
<evidence type="ECO:0000256" key="2">
    <source>
        <dbReference type="SAM" id="SignalP"/>
    </source>
</evidence>
<feature type="signal peptide" evidence="2">
    <location>
        <begin position="1"/>
        <end position="38"/>
    </location>
</feature>
<proteinExistence type="predicted"/>
<evidence type="ECO:0000256" key="1">
    <source>
        <dbReference type="SAM" id="Phobius"/>
    </source>
</evidence>
<reference evidence="4 6" key="1">
    <citation type="journal article" date="2011" name="Genome Res.">
        <title>Whole genome sequencing of multiple Leishmania donovani clinical isolates provides insights into population structure and mechanisms of drug resistance.</title>
        <authorList>
            <person name="Downing T."/>
            <person name="Imamura H."/>
            <person name="Decuypere S."/>
            <person name="Clark T.G."/>
            <person name="Coombs G.H."/>
            <person name="Cotton J.A."/>
            <person name="Hilley J.D."/>
            <person name="de Doncker S."/>
            <person name="Maes I."/>
            <person name="Mottram J.C."/>
            <person name="Quail M.A."/>
            <person name="Rijal S."/>
            <person name="Sanders M."/>
            <person name="Schonian G."/>
            <person name="Stark O."/>
            <person name="Sundar S."/>
            <person name="Vanaerschot M."/>
            <person name="Hertz-Fowler C."/>
            <person name="Dujardin J.C."/>
            <person name="Berriman M."/>
        </authorList>
    </citation>
    <scope>NUCLEOTIDE SEQUENCE [LARGE SCALE GENOMIC DNA]</scope>
    <source>
        <strain evidence="4 6">BPK282A1</strain>
    </source>
</reference>
<feature type="transmembrane region" description="Helical" evidence="1">
    <location>
        <begin position="476"/>
        <end position="509"/>
    </location>
</feature>
<reference evidence="8" key="6">
    <citation type="submission" date="2019-02" db="EMBL/GenBank/DDBJ databases">
        <title>FDA dAtabase for Regulatory Grade micrObial Sequences (FDA-ARGOS): Supporting development and validation of Infectious Disease Dx tests.</title>
        <authorList>
            <person name="Duncan R."/>
            <person name="Fisher C."/>
            <person name="Tallon L."/>
            <person name="Sadzewicz L."/>
            <person name="Sengamalay N."/>
            <person name="Ott S."/>
            <person name="Godinez A."/>
            <person name="Nagaraj S."/>
            <person name="Vavikolanu K."/>
            <person name="Nadendla S."/>
            <person name="Aluvathingal J."/>
            <person name="Sichtig H."/>
        </authorList>
    </citation>
    <scope>NUCLEOTIDE SEQUENCE [LARGE SCALE GENOMIC DNA]</scope>
    <source>
        <strain evidence="8">FDAARGOS_361</strain>
    </source>
</reference>
<dbReference type="Proteomes" id="UP000274082">
    <property type="component" value="Chromosome 23"/>
</dbReference>
<keyword evidence="7" id="KW-1185">Reference proteome</keyword>
<evidence type="ECO:0000313" key="6">
    <source>
        <dbReference type="Proteomes" id="UP000008980"/>
    </source>
</evidence>
<gene>
    <name evidence="5" type="ORF">CGC21_17195</name>
    <name evidence="4" type="ORF">LDBPK_231020</name>
    <name evidence="3" type="ORF">LdCL_230016900</name>
</gene>
<keyword evidence="1" id="KW-0812">Transmembrane</keyword>
<dbReference type="KEGG" id="ldo:LDBPK_231020"/>
<reference evidence="5" key="5">
    <citation type="submission" date="2019-02" db="EMBL/GenBank/DDBJ databases">
        <title>FDA dAtabase for Regulatory Grade micrObial Sequences (FDA-ARGOS): Supporting development and validation of Infectious Disease Dx tests.</title>
        <authorList>
            <person name="Duncan R."/>
            <person name="Fisher C."/>
            <person name="Tallon L.J."/>
            <person name="Sadzewicz L."/>
            <person name="Sengamalay N."/>
            <person name="Ott S."/>
            <person name="Godinez A."/>
            <person name="Nagaraj S."/>
            <person name="Nadendla S."/>
            <person name="Sichtig H."/>
        </authorList>
    </citation>
    <scope>NUCLEOTIDE SEQUENCE</scope>
    <source>
        <strain evidence="5">FDAARGOS_361</strain>
    </source>
</reference>
<sequence length="527" mass="57420">MKTCQRRGWGCAVRPPQLLLLRFLALILLFLCVHAACAEEAEIQANAWLSAPASVWSVIVSDPRTHLAMIQAVTADFVSAIRAADSKAVVFVTSLKPVTPQKAWASGPAYGAYAQFTAMTRLSKEEVLWALRSSDLRTINKIFQSVGFDAAVEALAADGPPSMQAVGPVLLPVSGSTFFWQLLLGTLMTQNAISVDAFMYPLQMDIQDAVDSTLRNYLIEATPLTNEVNVSSWYVSYNVWAFPEAEVTPSTPSDLRAFAMKSRMPLFNRYMNTVMDTYPTLKAYSDLLPTMVHARTPPLGNPFEGNGANDPDRIFEVLANETGDYLLVFSGDADRWGQVWEKSRDAVSKSIEEAIEDRLHRRTFLNRAFVTSAKTLPNDSVNVGGLQVLCRVLQGITMISNHPWSPEEVSPLLLQANYSATQALYISGGGPVAEYTKRPPATASQSILLAASYKASPGSIATTSISYDYRVRLNKYIIGIIVMSVLIIGASLVAIIITVSFCCCCPKLIGGGTDRKRSALSHASIAP</sequence>
<accession>E9BGC1</accession>
<dbReference type="OMA" id="YNVWAFP"/>
<dbReference type="EMBL" id="CP029522">
    <property type="protein sequence ID" value="AYU78981.1"/>
    <property type="molecule type" value="Genomic_DNA"/>
</dbReference>
<evidence type="ECO:0000313" key="4">
    <source>
        <dbReference type="EMBL" id="CBZ34297.1"/>
    </source>
</evidence>
<name>A0A3S5H7C0_LEIDO</name>
<dbReference type="VEuPathDB" id="TriTrypDB:LDHU3_23.1380"/>
<dbReference type="RefSeq" id="XP_003861002.1">
    <property type="nucleotide sequence ID" value="XM_003860954.1"/>
</dbReference>
<keyword evidence="2" id="KW-0732">Signal</keyword>
<organism evidence="3 7">
    <name type="scientific">Leishmania donovani</name>
    <dbReference type="NCBI Taxonomy" id="5661"/>
    <lineage>
        <taxon>Eukaryota</taxon>
        <taxon>Discoba</taxon>
        <taxon>Euglenozoa</taxon>
        <taxon>Kinetoplastea</taxon>
        <taxon>Metakinetoplastina</taxon>
        <taxon>Trypanosomatida</taxon>
        <taxon>Trypanosomatidae</taxon>
        <taxon>Leishmaniinae</taxon>
        <taxon>Leishmania</taxon>
    </lineage>
</organism>
<dbReference type="VEuPathDB" id="TriTrypDB:LdBPK_231020.1"/>
<dbReference type="Proteomes" id="UP000008980">
    <property type="component" value="Chromosome 23"/>
</dbReference>
<dbReference type="EMBL" id="FR799610">
    <property type="protein sequence ID" value="CBZ34297.1"/>
    <property type="molecule type" value="Genomic_DNA"/>
</dbReference>
<keyword evidence="1" id="KW-1133">Transmembrane helix</keyword>
<reference evidence="3 7" key="4">
    <citation type="journal article" date="2018" name="Sci. Rep.">
        <title>A complete Leishmania donovani reference genome identifies novel genetic variations associated with virulence.</title>
        <authorList>
            <person name="Lypaczewski P."/>
            <person name="Hoshizaki J."/>
            <person name="Zhang W.-W."/>
            <person name="McCall L.-I."/>
            <person name="Torcivia-Rodriguez J."/>
            <person name="Simonyan V."/>
            <person name="Kaur A."/>
            <person name="Dewar K."/>
            <person name="Matlashewski G."/>
        </authorList>
    </citation>
    <scope>NUCLEOTIDE SEQUENCE [LARGE SCALE GENOMIC DNA]</scope>
    <source>
        <strain evidence="3 7">LdCL</strain>
    </source>
</reference>
<feature type="chain" id="PRO_5044600571" evidence="2">
    <location>
        <begin position="39"/>
        <end position="527"/>
    </location>
</feature>
<evidence type="ECO:0000313" key="8">
    <source>
        <dbReference type="Proteomes" id="UP000318447"/>
    </source>
</evidence>